<keyword evidence="2" id="KW-1185">Reference proteome</keyword>
<gene>
    <name evidence="1" type="ORF">L227DRAFT_581975</name>
</gene>
<evidence type="ECO:0000313" key="2">
    <source>
        <dbReference type="Proteomes" id="UP000313359"/>
    </source>
</evidence>
<sequence length="59" mass="6481">MPSYCGEVLCAGIYPSFSSSYTLLAHARNGVPVDEPELVYGEGDKRTLEEWIRTNVSTA</sequence>
<protein>
    <submittedName>
        <fullName evidence="1">Uncharacterized protein</fullName>
    </submittedName>
</protein>
<accession>A0A5C2RQF0</accession>
<proteinExistence type="predicted"/>
<reference evidence="1" key="1">
    <citation type="journal article" date="2018" name="Genome Biol. Evol.">
        <title>Genomics and development of Lentinus tigrinus, a white-rot wood-decaying mushroom with dimorphic fruiting bodies.</title>
        <authorList>
            <person name="Wu B."/>
            <person name="Xu Z."/>
            <person name="Knudson A."/>
            <person name="Carlson A."/>
            <person name="Chen N."/>
            <person name="Kovaka S."/>
            <person name="LaButti K."/>
            <person name="Lipzen A."/>
            <person name="Pennachio C."/>
            <person name="Riley R."/>
            <person name="Schakwitz W."/>
            <person name="Umezawa K."/>
            <person name="Ohm R.A."/>
            <person name="Grigoriev I.V."/>
            <person name="Nagy L.G."/>
            <person name="Gibbons J."/>
            <person name="Hibbett D."/>
        </authorList>
    </citation>
    <scope>NUCLEOTIDE SEQUENCE [LARGE SCALE GENOMIC DNA]</scope>
    <source>
        <strain evidence="1">ALCF2SS1-6</strain>
    </source>
</reference>
<evidence type="ECO:0000313" key="1">
    <source>
        <dbReference type="EMBL" id="RPD52667.1"/>
    </source>
</evidence>
<dbReference type="Proteomes" id="UP000313359">
    <property type="component" value="Unassembled WGS sequence"/>
</dbReference>
<organism evidence="1 2">
    <name type="scientific">Lentinus tigrinus ALCF2SS1-6</name>
    <dbReference type="NCBI Taxonomy" id="1328759"/>
    <lineage>
        <taxon>Eukaryota</taxon>
        <taxon>Fungi</taxon>
        <taxon>Dikarya</taxon>
        <taxon>Basidiomycota</taxon>
        <taxon>Agaricomycotina</taxon>
        <taxon>Agaricomycetes</taxon>
        <taxon>Polyporales</taxon>
        <taxon>Polyporaceae</taxon>
        <taxon>Lentinus</taxon>
    </lineage>
</organism>
<dbReference type="STRING" id="1328759.A0A5C2RQF0"/>
<name>A0A5C2RQF0_9APHY</name>
<dbReference type="AlphaFoldDB" id="A0A5C2RQF0"/>
<dbReference type="EMBL" id="ML122346">
    <property type="protein sequence ID" value="RPD52667.1"/>
    <property type="molecule type" value="Genomic_DNA"/>
</dbReference>